<dbReference type="GO" id="GO:0052621">
    <property type="term" value="F:diguanylate cyclase activity"/>
    <property type="evidence" value="ECO:0007669"/>
    <property type="project" value="UniProtKB-EC"/>
</dbReference>
<dbReference type="Proteomes" id="UP001368500">
    <property type="component" value="Unassembled WGS sequence"/>
</dbReference>
<feature type="domain" description="PAS" evidence="4">
    <location>
        <begin position="171"/>
        <end position="222"/>
    </location>
</feature>
<name>A0ABU9B5E2_9BURK</name>
<feature type="region of interest" description="Disordered" evidence="2">
    <location>
        <begin position="622"/>
        <end position="657"/>
    </location>
</feature>
<reference evidence="7 8" key="1">
    <citation type="submission" date="2024-04" db="EMBL/GenBank/DDBJ databases">
        <title>Novel species of the genus Ideonella isolated from streams.</title>
        <authorList>
            <person name="Lu H."/>
        </authorList>
    </citation>
    <scope>NUCLEOTIDE SEQUENCE [LARGE SCALE GENOMIC DNA]</scope>
    <source>
        <strain evidence="7 8">BYS139W</strain>
    </source>
</reference>
<protein>
    <submittedName>
        <fullName evidence="7">Diguanylate cyclase</fullName>
        <ecNumber evidence="7">2.7.7.65</ecNumber>
    </submittedName>
</protein>
<feature type="domain" description="GGDEF" evidence="6">
    <location>
        <begin position="483"/>
        <end position="617"/>
    </location>
</feature>
<dbReference type="PROSITE" id="PS50887">
    <property type="entry name" value="GGDEF"/>
    <property type="match status" value="1"/>
</dbReference>
<evidence type="ECO:0000256" key="2">
    <source>
        <dbReference type="SAM" id="MobiDB-lite"/>
    </source>
</evidence>
<proteinExistence type="predicted"/>
<dbReference type="SUPFAM" id="SSF55073">
    <property type="entry name" value="Nucleotide cyclase"/>
    <property type="match status" value="1"/>
</dbReference>
<dbReference type="Gene3D" id="3.30.70.270">
    <property type="match status" value="1"/>
</dbReference>
<feature type="domain" description="PAC" evidence="5">
    <location>
        <begin position="240"/>
        <end position="291"/>
    </location>
</feature>
<dbReference type="SUPFAM" id="SSF55785">
    <property type="entry name" value="PYP-like sensor domain (PAS domain)"/>
    <property type="match status" value="2"/>
</dbReference>
<dbReference type="InterPro" id="IPR011006">
    <property type="entry name" value="CheY-like_superfamily"/>
</dbReference>
<keyword evidence="7" id="KW-0808">Transferase</keyword>
<dbReference type="SMART" id="SM00448">
    <property type="entry name" value="REC"/>
    <property type="match status" value="1"/>
</dbReference>
<dbReference type="Pfam" id="PF00072">
    <property type="entry name" value="Response_reg"/>
    <property type="match status" value="1"/>
</dbReference>
<dbReference type="InterPro" id="IPR029787">
    <property type="entry name" value="Nucleotide_cyclase"/>
</dbReference>
<dbReference type="EC" id="2.7.7.65" evidence="7"/>
<accession>A0ABU9B5E2</accession>
<dbReference type="InterPro" id="IPR052155">
    <property type="entry name" value="Biofilm_reg_signaling"/>
</dbReference>
<dbReference type="CDD" id="cd01949">
    <property type="entry name" value="GGDEF"/>
    <property type="match status" value="1"/>
</dbReference>
<dbReference type="InterPro" id="IPR043128">
    <property type="entry name" value="Rev_trsase/Diguanyl_cyclase"/>
</dbReference>
<dbReference type="Gene3D" id="3.40.50.2300">
    <property type="match status" value="1"/>
</dbReference>
<dbReference type="SMART" id="SM00267">
    <property type="entry name" value="GGDEF"/>
    <property type="match status" value="1"/>
</dbReference>
<dbReference type="Pfam" id="PF00990">
    <property type="entry name" value="GGDEF"/>
    <property type="match status" value="1"/>
</dbReference>
<dbReference type="EMBL" id="JBBUTF010000003">
    <property type="protein sequence ID" value="MEK8025089.1"/>
    <property type="molecule type" value="Genomic_DNA"/>
</dbReference>
<dbReference type="SMART" id="SM00091">
    <property type="entry name" value="PAS"/>
    <property type="match status" value="2"/>
</dbReference>
<feature type="domain" description="Response regulatory" evidence="3">
    <location>
        <begin position="44"/>
        <end position="159"/>
    </location>
</feature>
<sequence>MSSGSTRDTRRQGAPDDDVPMHASAPIRPGPPGGLDAQAGRPSRLMIVEDEAIVALEMRVQLEHLGFEVCAQADTADEAVVLAAARQPDLVLMDVVLKGPRDGIEAARRIQARQATPVIYLTAFSDPATVHRAAQTGPYGYLTKPYQLKELRAAIDVALCKHRLEQQLRAAERWFSSTLRCVTDAVLAIDLGDRLHFINPAAERLLGCASADWQGRPVSELLRYADGLPPGTTGAPTPQQRPARRLLTPHGERAVDESRAPIRDEHGRLIGQVCALRDVTEQVQAEAALRASESRFRGAFEQAPLGMALVRPDGHIEQANAAMAQLLGCTPPPPGGVHLGQLGSAEDWAAEAGRLQRLGHTGHPDCAQYERAWQGLDGRQRWVAVSVCRLPGAPLRAPPAGAQAGVQATAGPAGQALQPLPPPGTLLYQVMDISARKADEGRLSRLASRDMLTGLPNRAAMNETLLQHCRARTDHADDPTPRLPHALMLLDLDHFKPVNDRHGHAAGDAVLAEAARRMRSVLRASDHLARWGGDEFVLLLHGVARAEQATVVGHKLLCALSQPIRLPDGQDVRIGASIGVALYPQHASRPSRLMALADAALYRGKAAGRDRCVVHEPCAAAEATPGDVRETAPDPITSPSADPALPVPPHPESLHHV</sequence>
<dbReference type="PANTHER" id="PTHR44757">
    <property type="entry name" value="DIGUANYLATE CYCLASE DGCP"/>
    <property type="match status" value="1"/>
</dbReference>
<feature type="modified residue" description="4-aspartylphosphate" evidence="1">
    <location>
        <position position="94"/>
    </location>
</feature>
<keyword evidence="1" id="KW-0597">Phosphoprotein</keyword>
<dbReference type="Pfam" id="PF08448">
    <property type="entry name" value="PAS_4"/>
    <property type="match status" value="1"/>
</dbReference>
<evidence type="ECO:0000259" key="5">
    <source>
        <dbReference type="PROSITE" id="PS50113"/>
    </source>
</evidence>
<dbReference type="Pfam" id="PF13188">
    <property type="entry name" value="PAS_8"/>
    <property type="match status" value="1"/>
</dbReference>
<evidence type="ECO:0000313" key="8">
    <source>
        <dbReference type="Proteomes" id="UP001368500"/>
    </source>
</evidence>
<organism evidence="7 8">
    <name type="scientific">Pseudaquabacterium rugosum</name>
    <dbReference type="NCBI Taxonomy" id="2984194"/>
    <lineage>
        <taxon>Bacteria</taxon>
        <taxon>Pseudomonadati</taxon>
        <taxon>Pseudomonadota</taxon>
        <taxon>Betaproteobacteria</taxon>
        <taxon>Burkholderiales</taxon>
        <taxon>Sphaerotilaceae</taxon>
        <taxon>Pseudaquabacterium</taxon>
    </lineage>
</organism>
<dbReference type="PROSITE" id="PS50113">
    <property type="entry name" value="PAC"/>
    <property type="match status" value="1"/>
</dbReference>
<dbReference type="InterPro" id="IPR013656">
    <property type="entry name" value="PAS_4"/>
</dbReference>
<dbReference type="RefSeq" id="WP_341372871.1">
    <property type="nucleotide sequence ID" value="NZ_JBBUTF010000003.1"/>
</dbReference>
<dbReference type="SUPFAM" id="SSF52172">
    <property type="entry name" value="CheY-like"/>
    <property type="match status" value="1"/>
</dbReference>
<dbReference type="InterPro" id="IPR035965">
    <property type="entry name" value="PAS-like_dom_sf"/>
</dbReference>
<evidence type="ECO:0000259" key="3">
    <source>
        <dbReference type="PROSITE" id="PS50110"/>
    </source>
</evidence>
<evidence type="ECO:0000313" key="7">
    <source>
        <dbReference type="EMBL" id="MEK8025089.1"/>
    </source>
</evidence>
<dbReference type="PROSITE" id="PS50112">
    <property type="entry name" value="PAS"/>
    <property type="match status" value="1"/>
</dbReference>
<evidence type="ECO:0000259" key="4">
    <source>
        <dbReference type="PROSITE" id="PS50112"/>
    </source>
</evidence>
<evidence type="ECO:0000259" key="6">
    <source>
        <dbReference type="PROSITE" id="PS50887"/>
    </source>
</evidence>
<dbReference type="NCBIfam" id="TIGR00254">
    <property type="entry name" value="GGDEF"/>
    <property type="match status" value="1"/>
</dbReference>
<dbReference type="InterPro" id="IPR000014">
    <property type="entry name" value="PAS"/>
</dbReference>
<dbReference type="Gene3D" id="3.30.450.20">
    <property type="entry name" value="PAS domain"/>
    <property type="match status" value="2"/>
</dbReference>
<dbReference type="PROSITE" id="PS50110">
    <property type="entry name" value="RESPONSE_REGULATORY"/>
    <property type="match status" value="1"/>
</dbReference>
<evidence type="ECO:0000256" key="1">
    <source>
        <dbReference type="PROSITE-ProRule" id="PRU00169"/>
    </source>
</evidence>
<dbReference type="CDD" id="cd17534">
    <property type="entry name" value="REC_DC-like"/>
    <property type="match status" value="1"/>
</dbReference>
<dbReference type="NCBIfam" id="TIGR00229">
    <property type="entry name" value="sensory_box"/>
    <property type="match status" value="2"/>
</dbReference>
<keyword evidence="7" id="KW-0548">Nucleotidyltransferase</keyword>
<dbReference type="CDD" id="cd00130">
    <property type="entry name" value="PAS"/>
    <property type="match status" value="2"/>
</dbReference>
<comment type="caution">
    <text evidence="7">The sequence shown here is derived from an EMBL/GenBank/DDBJ whole genome shotgun (WGS) entry which is preliminary data.</text>
</comment>
<dbReference type="PANTHER" id="PTHR44757:SF2">
    <property type="entry name" value="BIOFILM ARCHITECTURE MAINTENANCE PROTEIN MBAA"/>
    <property type="match status" value="1"/>
</dbReference>
<dbReference type="InterPro" id="IPR001789">
    <property type="entry name" value="Sig_transdc_resp-reg_receiver"/>
</dbReference>
<dbReference type="InterPro" id="IPR000160">
    <property type="entry name" value="GGDEF_dom"/>
</dbReference>
<keyword evidence="8" id="KW-1185">Reference proteome</keyword>
<dbReference type="InterPro" id="IPR000700">
    <property type="entry name" value="PAS-assoc_C"/>
</dbReference>
<gene>
    <name evidence="7" type="ORF">AACH11_03825</name>
</gene>
<feature type="region of interest" description="Disordered" evidence="2">
    <location>
        <begin position="1"/>
        <end position="39"/>
    </location>
</feature>